<name>X0U8C9_9ZZZZ</name>
<sequence length="157" mass="16706">MFSLPKERGPLAPLSAALARLRVRLPGDGRRARRRAAEPEAIKKAPVVEEAPPEIAEAVAPATAMPGLLPAGLKKVATLTAALEEMGVAGEDFGFMVTFGSLVAEEDRDSAFSVSGVGLAELSHHLSRWFEEAGRSDFPLQVIDEGLGELKIFISET</sequence>
<dbReference type="AlphaFoldDB" id="X0U8C9"/>
<dbReference type="EMBL" id="BARS01004919">
    <property type="protein sequence ID" value="GAF84765.1"/>
    <property type="molecule type" value="Genomic_DNA"/>
</dbReference>
<reference evidence="1" key="1">
    <citation type="journal article" date="2014" name="Front. Microbiol.">
        <title>High frequency of phylogenetically diverse reductive dehalogenase-homologous genes in deep subseafloor sedimentary metagenomes.</title>
        <authorList>
            <person name="Kawai M."/>
            <person name="Futagami T."/>
            <person name="Toyoda A."/>
            <person name="Takaki Y."/>
            <person name="Nishi S."/>
            <person name="Hori S."/>
            <person name="Arai W."/>
            <person name="Tsubouchi T."/>
            <person name="Morono Y."/>
            <person name="Uchiyama I."/>
            <person name="Ito T."/>
            <person name="Fujiyama A."/>
            <person name="Inagaki F."/>
            <person name="Takami H."/>
        </authorList>
    </citation>
    <scope>NUCLEOTIDE SEQUENCE</scope>
    <source>
        <strain evidence="1">Expedition CK06-06</strain>
    </source>
</reference>
<accession>X0U8C9</accession>
<protein>
    <submittedName>
        <fullName evidence="1">Uncharacterized protein</fullName>
    </submittedName>
</protein>
<proteinExistence type="predicted"/>
<evidence type="ECO:0000313" key="1">
    <source>
        <dbReference type="EMBL" id="GAF84765.1"/>
    </source>
</evidence>
<organism evidence="1">
    <name type="scientific">marine sediment metagenome</name>
    <dbReference type="NCBI Taxonomy" id="412755"/>
    <lineage>
        <taxon>unclassified sequences</taxon>
        <taxon>metagenomes</taxon>
        <taxon>ecological metagenomes</taxon>
    </lineage>
</organism>
<gene>
    <name evidence="1" type="ORF">S01H1_09627</name>
</gene>
<comment type="caution">
    <text evidence="1">The sequence shown here is derived from an EMBL/GenBank/DDBJ whole genome shotgun (WGS) entry which is preliminary data.</text>
</comment>